<sequence>MKAWGLILLVFLLNIQEKPVKAEDGFITTKGVQFWLNGIPFYSNGFNAYWLMYEGSDPSQRHKVSGVFQQASNHGLSIVRTWAFSDAGYRPLQYSPGSYNQQMFQGLDFVLAEAKKYGIKVVLSLVNNYDEYGGKKQYVEWAKSKGQSLSSKDDFFTNPVVKGFYKNHIKTVLTRVNSITGVAYKDDTTIMAWELMNEPRCPSDPSGKVLQEEMVVKALITAIGSANDNGTSIGRTCNESTGVNDWISEMASYLKSIDANHLLEVGLEGFYGDDKKQYNPNTGKEGTNFIANNQVPGVDFATVHSYPDQWLNGSTGEAQLSFHQQWVQQHIMDSLNILKKPVIFAEFGKSYKVSGYTPSDRNQLYNITYASIYSSASRGGPAAGGLFWHLLTKGMDNFRDGYEIVFEEESYIAGIISEQSQKLSGLRKKYAQLRDTEKNKY</sequence>
<reference evidence="8" key="1">
    <citation type="journal article" date="2017" name="Nature">
        <title>The genome of Chenopodium quinoa.</title>
        <authorList>
            <person name="Jarvis D.E."/>
            <person name="Ho Y.S."/>
            <person name="Lightfoot D.J."/>
            <person name="Schmoeckel S.M."/>
            <person name="Li B."/>
            <person name="Borm T.J.A."/>
            <person name="Ohyanagi H."/>
            <person name="Mineta K."/>
            <person name="Michell C.T."/>
            <person name="Saber N."/>
            <person name="Kharbatia N.M."/>
            <person name="Rupper R.R."/>
            <person name="Sharp A.R."/>
            <person name="Dally N."/>
            <person name="Boughton B.A."/>
            <person name="Woo Y.H."/>
            <person name="Gao G."/>
            <person name="Schijlen E.G.W.M."/>
            <person name="Guo X."/>
            <person name="Momin A.A."/>
            <person name="Negrao S."/>
            <person name="Al-Babili S."/>
            <person name="Gehring C."/>
            <person name="Roessner U."/>
            <person name="Jung C."/>
            <person name="Murphy K."/>
            <person name="Arold S.T."/>
            <person name="Gojobori T."/>
            <person name="van der Linden C.G."/>
            <person name="van Loo E.N."/>
            <person name="Jellen E.N."/>
            <person name="Maughan P.J."/>
            <person name="Tester M."/>
        </authorList>
    </citation>
    <scope>NUCLEOTIDE SEQUENCE [LARGE SCALE GENOMIC DNA]</scope>
    <source>
        <strain evidence="8">cv. PI 614886</strain>
    </source>
</reference>
<keyword evidence="6" id="KW-0732">Signal</keyword>
<keyword evidence="5" id="KW-0326">Glycosidase</keyword>
<evidence type="ECO:0000256" key="4">
    <source>
        <dbReference type="ARBA" id="ARBA00022801"/>
    </source>
</evidence>
<name>A0A803LKK2_CHEQI</name>
<evidence type="ECO:0000256" key="2">
    <source>
        <dbReference type="ARBA" id="ARBA00005641"/>
    </source>
</evidence>
<feature type="domain" description="Glycoside hydrolase family 5" evidence="7">
    <location>
        <begin position="26"/>
        <end position="389"/>
    </location>
</feature>
<dbReference type="Gene3D" id="3.20.20.80">
    <property type="entry name" value="Glycosidases"/>
    <property type="match status" value="1"/>
</dbReference>
<dbReference type="EnsemblPlants" id="AUR62014499-RA">
    <property type="protein sequence ID" value="AUR62014499-RA:cds"/>
    <property type="gene ID" value="AUR62014499"/>
</dbReference>
<protein>
    <recommendedName>
        <fullName evidence="3">mannan endo-1,4-beta-mannosidase</fullName>
        <ecNumber evidence="3">3.2.1.78</ecNumber>
    </recommendedName>
</protein>
<dbReference type="Gramene" id="AUR62014499-RA">
    <property type="protein sequence ID" value="AUR62014499-RA:cds"/>
    <property type="gene ID" value="AUR62014499"/>
</dbReference>
<proteinExistence type="inferred from homology"/>
<dbReference type="InterPro" id="IPR001547">
    <property type="entry name" value="Glyco_hydro_5"/>
</dbReference>
<accession>A0A803LKK2</accession>
<comment type="catalytic activity">
    <reaction evidence="1">
        <text>Random hydrolysis of (1-&gt;4)-beta-D-mannosidic linkages in mannans, galactomannans and glucomannans.</text>
        <dbReference type="EC" id="3.2.1.78"/>
    </reaction>
</comment>
<dbReference type="InterPro" id="IPR017853">
    <property type="entry name" value="GH"/>
</dbReference>
<dbReference type="GO" id="GO:0016985">
    <property type="term" value="F:mannan endo-1,4-beta-mannosidase activity"/>
    <property type="evidence" value="ECO:0007669"/>
    <property type="project" value="UniProtKB-EC"/>
</dbReference>
<dbReference type="Pfam" id="PF26410">
    <property type="entry name" value="GH5_mannosidase"/>
    <property type="match status" value="1"/>
</dbReference>
<dbReference type="InterPro" id="IPR045053">
    <property type="entry name" value="MAN-like"/>
</dbReference>
<evidence type="ECO:0000256" key="3">
    <source>
        <dbReference type="ARBA" id="ARBA00012706"/>
    </source>
</evidence>
<evidence type="ECO:0000313" key="9">
    <source>
        <dbReference type="Proteomes" id="UP000596660"/>
    </source>
</evidence>
<dbReference type="EC" id="3.2.1.78" evidence="3"/>
<evidence type="ECO:0000256" key="6">
    <source>
        <dbReference type="SAM" id="SignalP"/>
    </source>
</evidence>
<keyword evidence="4" id="KW-0378">Hydrolase</keyword>
<dbReference type="PANTHER" id="PTHR31451:SF60">
    <property type="entry name" value="MANNAN ENDO-1,4-BETA-MANNOSIDASE 1"/>
    <property type="match status" value="1"/>
</dbReference>
<evidence type="ECO:0000256" key="5">
    <source>
        <dbReference type="ARBA" id="ARBA00023295"/>
    </source>
</evidence>
<feature type="chain" id="PRO_5031056836" description="mannan endo-1,4-beta-mannosidase" evidence="6">
    <location>
        <begin position="23"/>
        <end position="441"/>
    </location>
</feature>
<dbReference type="FunFam" id="3.20.20.80:FF:000313">
    <property type="entry name" value="Uncharacterized protein"/>
    <property type="match status" value="1"/>
</dbReference>
<keyword evidence="9" id="KW-1185">Reference proteome</keyword>
<comment type="similarity">
    <text evidence="2">Belongs to the glycosyl hydrolase 5 (cellulase A) family.</text>
</comment>
<dbReference type="Proteomes" id="UP000596660">
    <property type="component" value="Unplaced"/>
</dbReference>
<dbReference type="SUPFAM" id="SSF51445">
    <property type="entry name" value="(Trans)glycosidases"/>
    <property type="match status" value="1"/>
</dbReference>
<evidence type="ECO:0000256" key="1">
    <source>
        <dbReference type="ARBA" id="ARBA00001678"/>
    </source>
</evidence>
<dbReference type="PANTHER" id="PTHR31451">
    <property type="match status" value="1"/>
</dbReference>
<evidence type="ECO:0000313" key="8">
    <source>
        <dbReference type="EnsemblPlants" id="AUR62014499-RA:cds"/>
    </source>
</evidence>
<dbReference type="AlphaFoldDB" id="A0A803LKK2"/>
<evidence type="ECO:0000259" key="7">
    <source>
        <dbReference type="Pfam" id="PF26410"/>
    </source>
</evidence>
<reference evidence="8" key="2">
    <citation type="submission" date="2021-03" db="UniProtKB">
        <authorList>
            <consortium name="EnsemblPlants"/>
        </authorList>
    </citation>
    <scope>IDENTIFICATION</scope>
</reference>
<dbReference type="OMA" id="NRIRMKI"/>
<organism evidence="8 9">
    <name type="scientific">Chenopodium quinoa</name>
    <name type="common">Quinoa</name>
    <dbReference type="NCBI Taxonomy" id="63459"/>
    <lineage>
        <taxon>Eukaryota</taxon>
        <taxon>Viridiplantae</taxon>
        <taxon>Streptophyta</taxon>
        <taxon>Embryophyta</taxon>
        <taxon>Tracheophyta</taxon>
        <taxon>Spermatophyta</taxon>
        <taxon>Magnoliopsida</taxon>
        <taxon>eudicotyledons</taxon>
        <taxon>Gunneridae</taxon>
        <taxon>Pentapetalae</taxon>
        <taxon>Caryophyllales</taxon>
        <taxon>Chenopodiaceae</taxon>
        <taxon>Chenopodioideae</taxon>
        <taxon>Atripliceae</taxon>
        <taxon>Chenopodium</taxon>
    </lineage>
</organism>
<feature type="signal peptide" evidence="6">
    <location>
        <begin position="1"/>
        <end position="22"/>
    </location>
</feature>
<dbReference type="GO" id="GO:0000272">
    <property type="term" value="P:polysaccharide catabolic process"/>
    <property type="evidence" value="ECO:0007669"/>
    <property type="project" value="InterPro"/>
</dbReference>